<dbReference type="Pfam" id="PF00589">
    <property type="entry name" value="Phage_integrase"/>
    <property type="match status" value="1"/>
</dbReference>
<evidence type="ECO:0000259" key="5">
    <source>
        <dbReference type="PROSITE" id="PS51900"/>
    </source>
</evidence>
<dbReference type="InterPro" id="IPR002104">
    <property type="entry name" value="Integrase_catalytic"/>
</dbReference>
<accession>A0A7G9WF62</accession>
<dbReference type="Gene3D" id="1.10.443.10">
    <property type="entry name" value="Intergrase catalytic core"/>
    <property type="match status" value="1"/>
</dbReference>
<feature type="domain" description="Tyr recombinase" evidence="4">
    <location>
        <begin position="156"/>
        <end position="335"/>
    </location>
</feature>
<keyword evidence="7" id="KW-1185">Reference proteome</keyword>
<evidence type="ECO:0000256" key="1">
    <source>
        <dbReference type="ARBA" id="ARBA00023125"/>
    </source>
</evidence>
<evidence type="ECO:0000313" key="7">
    <source>
        <dbReference type="Proteomes" id="UP000516046"/>
    </source>
</evidence>
<evidence type="ECO:0000313" key="6">
    <source>
        <dbReference type="EMBL" id="QNO17324.1"/>
    </source>
</evidence>
<dbReference type="CDD" id="cd01189">
    <property type="entry name" value="INT_ICEBs1_C_like"/>
    <property type="match status" value="1"/>
</dbReference>
<dbReference type="GO" id="GO:0003677">
    <property type="term" value="F:DNA binding"/>
    <property type="evidence" value="ECO:0007669"/>
    <property type="project" value="UniProtKB-UniRule"/>
</dbReference>
<protein>
    <submittedName>
        <fullName evidence="6">Site-specific integrase</fullName>
    </submittedName>
</protein>
<dbReference type="InterPro" id="IPR050090">
    <property type="entry name" value="Tyrosine_recombinase_XerCD"/>
</dbReference>
<dbReference type="PROSITE" id="PS51898">
    <property type="entry name" value="TYR_RECOMBINASE"/>
    <property type="match status" value="1"/>
</dbReference>
<dbReference type="EMBL" id="CP060696">
    <property type="protein sequence ID" value="QNO17324.1"/>
    <property type="molecule type" value="Genomic_DNA"/>
</dbReference>
<dbReference type="InterPro" id="IPR044068">
    <property type="entry name" value="CB"/>
</dbReference>
<proteinExistence type="predicted"/>
<dbReference type="RefSeq" id="WP_212506392.1">
    <property type="nucleotide sequence ID" value="NZ_CP060696.1"/>
</dbReference>
<dbReference type="PANTHER" id="PTHR30349">
    <property type="entry name" value="PHAGE INTEGRASE-RELATED"/>
    <property type="match status" value="1"/>
</dbReference>
<keyword evidence="2" id="KW-0233">DNA recombination</keyword>
<name>A0A7G9WF62_9FIRM</name>
<reference evidence="6 7" key="1">
    <citation type="submission" date="2020-08" db="EMBL/GenBank/DDBJ databases">
        <authorList>
            <person name="Ren C."/>
            <person name="Gu Y."/>
            <person name="Xu Y."/>
        </authorList>
    </citation>
    <scope>NUCLEOTIDE SEQUENCE [LARGE SCALE GENOMIC DNA]</scope>
    <source>
        <strain evidence="6 7">LBM18003</strain>
    </source>
</reference>
<feature type="domain" description="Core-binding (CB)" evidence="5">
    <location>
        <begin position="59"/>
        <end position="140"/>
    </location>
</feature>
<dbReference type="Gene3D" id="1.10.150.130">
    <property type="match status" value="1"/>
</dbReference>
<dbReference type="KEGG" id="caml:H6X83_10265"/>
<dbReference type="GO" id="GO:0015074">
    <property type="term" value="P:DNA integration"/>
    <property type="evidence" value="ECO:0007669"/>
    <property type="project" value="InterPro"/>
</dbReference>
<dbReference type="GO" id="GO:0006310">
    <property type="term" value="P:DNA recombination"/>
    <property type="evidence" value="ECO:0007669"/>
    <property type="project" value="UniProtKB-KW"/>
</dbReference>
<dbReference type="InterPro" id="IPR010998">
    <property type="entry name" value="Integrase_recombinase_N"/>
</dbReference>
<keyword evidence="1 3" id="KW-0238">DNA-binding</keyword>
<dbReference type="AlphaFoldDB" id="A0A7G9WF62"/>
<evidence type="ECO:0000259" key="4">
    <source>
        <dbReference type="PROSITE" id="PS51898"/>
    </source>
</evidence>
<organism evidence="6 7">
    <name type="scientific">Caproicibacterium amylolyticum</name>
    <dbReference type="NCBI Taxonomy" id="2766537"/>
    <lineage>
        <taxon>Bacteria</taxon>
        <taxon>Bacillati</taxon>
        <taxon>Bacillota</taxon>
        <taxon>Clostridia</taxon>
        <taxon>Eubacteriales</taxon>
        <taxon>Oscillospiraceae</taxon>
        <taxon>Caproicibacterium</taxon>
    </lineage>
</organism>
<dbReference type="InterPro" id="IPR011010">
    <property type="entry name" value="DNA_brk_join_enz"/>
</dbReference>
<evidence type="ECO:0000256" key="3">
    <source>
        <dbReference type="PROSITE-ProRule" id="PRU01248"/>
    </source>
</evidence>
<dbReference type="InterPro" id="IPR013762">
    <property type="entry name" value="Integrase-like_cat_sf"/>
</dbReference>
<dbReference type="PROSITE" id="PS51900">
    <property type="entry name" value="CB"/>
    <property type="match status" value="1"/>
</dbReference>
<gene>
    <name evidence="6" type="ORF">H6X83_10265</name>
</gene>
<dbReference type="SUPFAM" id="SSF56349">
    <property type="entry name" value="DNA breaking-rejoining enzymes"/>
    <property type="match status" value="1"/>
</dbReference>
<evidence type="ECO:0000256" key="2">
    <source>
        <dbReference type="ARBA" id="ARBA00023172"/>
    </source>
</evidence>
<sequence>MAKAKKTKSGAWTCLVFIGRDNAGKRQYKRFTEYSKKEVEYQAAEYVRNHRKPNCADNMKFSAAAEDYVKAKENLLSPSTVRGYRGMLGTAFPFIGDMTLRELDSGNYIQRQINANAKRYSAKSIKNQFGMITAVMGYYGYTINKRSITLKPKEKHSIPVPTQQEAEKLMAVAHQDPAIECQMLLALTCSLRQSEIADLNVEDIEGSIVHVRGATVRGENGLIHKDTNKSLAGTRDVPMPKNLAQLMQERCRKVVHGKLFTLHPANVLKHLNKLEDANDIPHYTMHSLRHCFAATMHAHGVPDKYIMEMGGWSSSDVLKNVYEYTFADKARSEKARVDSYFDSKIKTQ</sequence>
<dbReference type="Proteomes" id="UP000516046">
    <property type="component" value="Chromosome"/>
</dbReference>